<accession>A0A1H9XQL1</accession>
<dbReference type="SUPFAM" id="SSF48498">
    <property type="entry name" value="Tetracyclin repressor-like, C-terminal domain"/>
    <property type="match status" value="1"/>
</dbReference>
<evidence type="ECO:0000313" key="6">
    <source>
        <dbReference type="Proteomes" id="UP000199051"/>
    </source>
</evidence>
<dbReference type="RefSeq" id="WP_092786732.1">
    <property type="nucleotide sequence ID" value="NZ_FOGI01000019.1"/>
</dbReference>
<keyword evidence="3" id="KW-0804">Transcription</keyword>
<dbReference type="Gene3D" id="1.10.10.60">
    <property type="entry name" value="Homeodomain-like"/>
    <property type="match status" value="1"/>
</dbReference>
<evidence type="ECO:0000256" key="1">
    <source>
        <dbReference type="ARBA" id="ARBA00023015"/>
    </source>
</evidence>
<evidence type="ECO:0000256" key="2">
    <source>
        <dbReference type="ARBA" id="ARBA00023125"/>
    </source>
</evidence>
<evidence type="ECO:0000259" key="4">
    <source>
        <dbReference type="Pfam" id="PF00440"/>
    </source>
</evidence>
<dbReference type="InterPro" id="IPR009057">
    <property type="entry name" value="Homeodomain-like_sf"/>
</dbReference>
<keyword evidence="2" id="KW-0238">DNA-binding</keyword>
<dbReference type="Proteomes" id="UP000199051">
    <property type="component" value="Unassembled WGS sequence"/>
</dbReference>
<dbReference type="GO" id="GO:0003700">
    <property type="term" value="F:DNA-binding transcription factor activity"/>
    <property type="evidence" value="ECO:0007669"/>
    <property type="project" value="TreeGrafter"/>
</dbReference>
<evidence type="ECO:0000256" key="3">
    <source>
        <dbReference type="ARBA" id="ARBA00023163"/>
    </source>
</evidence>
<feature type="domain" description="HTH tetR-type" evidence="4">
    <location>
        <begin position="14"/>
        <end position="60"/>
    </location>
</feature>
<sequence length="181" mass="19934">MQVTVTEAARRKQITEAATEVIAAAGYQRASYARIVEHAGLSSTRLISYHFRDKNDLMMAVLIAAIGTVDERMTARLDGVTDRVGMLRGYIEAQVDLLRTHPAQVKVIREIAQNLPDLAPVLADFRVGRLARQLTQGQREGVFAEFDVRVMARTIASGIDGADSEDYGRELADLFIRACVG</sequence>
<dbReference type="EMBL" id="FOGI01000019">
    <property type="protein sequence ID" value="SES48309.1"/>
    <property type="molecule type" value="Genomic_DNA"/>
</dbReference>
<dbReference type="SUPFAM" id="SSF46689">
    <property type="entry name" value="Homeodomain-like"/>
    <property type="match status" value="1"/>
</dbReference>
<gene>
    <name evidence="5" type="ORF">SAMN04487818_11941</name>
</gene>
<protein>
    <submittedName>
        <fullName evidence="5">Transcriptional regulator, TetR family</fullName>
    </submittedName>
</protein>
<dbReference type="AlphaFoldDB" id="A0A1H9XQL1"/>
<dbReference type="PANTHER" id="PTHR30055:SF234">
    <property type="entry name" value="HTH-TYPE TRANSCRIPTIONAL REGULATOR BETI"/>
    <property type="match status" value="1"/>
</dbReference>
<dbReference type="Gene3D" id="1.10.357.10">
    <property type="entry name" value="Tetracycline Repressor, domain 2"/>
    <property type="match status" value="1"/>
</dbReference>
<reference evidence="6" key="1">
    <citation type="submission" date="2016-10" db="EMBL/GenBank/DDBJ databases">
        <authorList>
            <person name="Varghese N."/>
            <person name="Submissions S."/>
        </authorList>
    </citation>
    <scope>NUCLEOTIDE SEQUENCE [LARGE SCALE GENOMIC DNA]</scope>
    <source>
        <strain evidence="6">DSM 44260</strain>
    </source>
</reference>
<dbReference type="PANTHER" id="PTHR30055">
    <property type="entry name" value="HTH-TYPE TRANSCRIPTIONAL REGULATOR RUTR"/>
    <property type="match status" value="1"/>
</dbReference>
<evidence type="ECO:0000313" key="5">
    <source>
        <dbReference type="EMBL" id="SES48309.1"/>
    </source>
</evidence>
<dbReference type="STRING" id="155974.SAMN04487818_11941"/>
<keyword evidence="6" id="KW-1185">Reference proteome</keyword>
<keyword evidence="1" id="KW-0805">Transcription regulation</keyword>
<dbReference type="Pfam" id="PF00440">
    <property type="entry name" value="TetR_N"/>
    <property type="match status" value="1"/>
</dbReference>
<proteinExistence type="predicted"/>
<dbReference type="GO" id="GO:0000976">
    <property type="term" value="F:transcription cis-regulatory region binding"/>
    <property type="evidence" value="ECO:0007669"/>
    <property type="project" value="TreeGrafter"/>
</dbReference>
<dbReference type="InterPro" id="IPR050109">
    <property type="entry name" value="HTH-type_TetR-like_transc_reg"/>
</dbReference>
<organism evidence="5 6">
    <name type="scientific">Actinokineospora terrae</name>
    <dbReference type="NCBI Taxonomy" id="155974"/>
    <lineage>
        <taxon>Bacteria</taxon>
        <taxon>Bacillati</taxon>
        <taxon>Actinomycetota</taxon>
        <taxon>Actinomycetes</taxon>
        <taxon>Pseudonocardiales</taxon>
        <taxon>Pseudonocardiaceae</taxon>
        <taxon>Actinokineospora</taxon>
    </lineage>
</organism>
<dbReference type="InterPro" id="IPR036271">
    <property type="entry name" value="Tet_transcr_reg_TetR-rel_C_sf"/>
</dbReference>
<dbReference type="InterPro" id="IPR001647">
    <property type="entry name" value="HTH_TetR"/>
</dbReference>
<name>A0A1H9XQL1_9PSEU</name>